<evidence type="ECO:0000313" key="4">
    <source>
        <dbReference type="Proteomes" id="UP001558713"/>
    </source>
</evidence>
<dbReference type="AlphaFoldDB" id="A0ABD1AVQ0"/>
<proteinExistence type="predicted"/>
<feature type="compositionally biased region" description="Basic and acidic residues" evidence="1">
    <location>
        <begin position="71"/>
        <end position="92"/>
    </location>
</feature>
<accession>A0ABD1AVQ0</accession>
<feature type="domain" description="RIN4 pathogenic type III effector avirulence factor Avr cleavage site" evidence="2">
    <location>
        <begin position="3"/>
        <end position="28"/>
    </location>
</feature>
<evidence type="ECO:0000259" key="2">
    <source>
        <dbReference type="Pfam" id="PF05627"/>
    </source>
</evidence>
<dbReference type="EMBL" id="JBANAX010000476">
    <property type="protein sequence ID" value="KAL1207459.1"/>
    <property type="molecule type" value="Genomic_DNA"/>
</dbReference>
<name>A0ABD1AVQ0_CARAN</name>
<feature type="compositionally biased region" description="Polar residues" evidence="1">
    <location>
        <begin position="179"/>
        <end position="199"/>
    </location>
</feature>
<dbReference type="Pfam" id="PF05627">
    <property type="entry name" value="AvrRpt-cleavage"/>
    <property type="match status" value="1"/>
</dbReference>
<reference evidence="3 4" key="1">
    <citation type="submission" date="2024-04" db="EMBL/GenBank/DDBJ databases">
        <title>Genome assembly C_amara_ONT_v2.</title>
        <authorList>
            <person name="Yant L."/>
            <person name="Moore C."/>
            <person name="Slenker M."/>
        </authorList>
    </citation>
    <scope>NUCLEOTIDE SEQUENCE [LARGE SCALE GENOMIC DNA]</scope>
    <source>
        <tissue evidence="3">Leaf</tissue>
    </source>
</reference>
<comment type="caution">
    <text evidence="3">The sequence shown here is derived from an EMBL/GenBank/DDBJ whole genome shotgun (WGS) entry which is preliminary data.</text>
</comment>
<dbReference type="InterPro" id="IPR008700">
    <property type="entry name" value="TypeIII_avirulence_cleave"/>
</dbReference>
<evidence type="ECO:0000256" key="1">
    <source>
        <dbReference type="SAM" id="MobiDB-lite"/>
    </source>
</evidence>
<feature type="compositionally biased region" description="Low complexity" evidence="1">
    <location>
        <begin position="28"/>
        <end position="41"/>
    </location>
</feature>
<sequence>MANRSPVPKFGDWKEDAAFTVVFDKVSKSNSKNNISMSNPNEYPDMNPDAAQNRNYRHDQRPNNNVRPRHERLSSREETEYRSSPAHNERNIRVRPPPASDTYNHQSYGGGERSVGNPSERNRRYPQEPVPAQSRPIPNLRNRSKDRPGVSIPPFPGSGSGNQSYTLIFDKVKEERYQSARSYNGISDSTPNRPINDQLLQPLPSSPKGCCFPPWSRK</sequence>
<protein>
    <recommendedName>
        <fullName evidence="2">RIN4 pathogenic type III effector avirulence factor Avr cleavage site domain-containing protein</fullName>
    </recommendedName>
</protein>
<organism evidence="3 4">
    <name type="scientific">Cardamine amara subsp. amara</name>
    <dbReference type="NCBI Taxonomy" id="228776"/>
    <lineage>
        <taxon>Eukaryota</taxon>
        <taxon>Viridiplantae</taxon>
        <taxon>Streptophyta</taxon>
        <taxon>Embryophyta</taxon>
        <taxon>Tracheophyta</taxon>
        <taxon>Spermatophyta</taxon>
        <taxon>Magnoliopsida</taxon>
        <taxon>eudicotyledons</taxon>
        <taxon>Gunneridae</taxon>
        <taxon>Pentapetalae</taxon>
        <taxon>rosids</taxon>
        <taxon>malvids</taxon>
        <taxon>Brassicales</taxon>
        <taxon>Brassicaceae</taxon>
        <taxon>Cardamineae</taxon>
        <taxon>Cardamine</taxon>
    </lineage>
</organism>
<dbReference type="Proteomes" id="UP001558713">
    <property type="component" value="Unassembled WGS sequence"/>
</dbReference>
<feature type="region of interest" description="Disordered" evidence="1">
    <location>
        <begin position="179"/>
        <end position="218"/>
    </location>
</feature>
<keyword evidence="4" id="KW-1185">Reference proteome</keyword>
<gene>
    <name evidence="3" type="ORF">V5N11_007052</name>
</gene>
<evidence type="ECO:0000313" key="3">
    <source>
        <dbReference type="EMBL" id="KAL1207459.1"/>
    </source>
</evidence>
<feature type="region of interest" description="Disordered" evidence="1">
    <location>
        <begin position="25"/>
        <end position="164"/>
    </location>
</feature>